<dbReference type="PANTHER" id="PTHR30273:SF2">
    <property type="entry name" value="PROTEIN FECR"/>
    <property type="match status" value="1"/>
</dbReference>
<keyword evidence="1" id="KW-1133">Transmembrane helix</keyword>
<dbReference type="InterPro" id="IPR006860">
    <property type="entry name" value="FecR"/>
</dbReference>
<gene>
    <name evidence="3" type="ORF">V22_19370</name>
</gene>
<dbReference type="OrthoDB" id="265406at2"/>
<dbReference type="GO" id="GO:0016989">
    <property type="term" value="F:sigma factor antagonist activity"/>
    <property type="evidence" value="ECO:0007669"/>
    <property type="project" value="TreeGrafter"/>
</dbReference>
<sequence length="457" mass="50466">MNGDAQVRQELLTLADAMLDGREDAMVVSRLNELLSANVMYRQWYVEYIHVRDGIFARLERQSEEDCIRRLFADVEEKRSGLRFPTAMLIPAISTLSTVALLVMASLAIYLYQPPAPHAGKLVGLTADASWKGTEYRPGDLILERMTVHLAEGIATFRLNDGAIISLQGPTTIEATDSRETKLVSGLLHAIVPKEAAGYTVRTIDAEVVDLGTEFTVERDDDFGTRVVVKRGRVEARKITESGQGSIHDLSAGRAMEFQFGTGIAQELASIVDWDDQFEEFENARSGIQSVDGIVRTTPSFPADLRSGQMPTHNYIMLVRECSGILLEHDLTIRSSQGETRIDAGTVVDSFLVHFDPTYDFSASPIGSVTFPQPILGVISTLADLQLTDQMCGNGSSAFPLDTNRGLELDDTAEISADRRSLNLHFFRNDSVAIDQCRILIRHADSGRSQTHQTEKQ</sequence>
<dbReference type="RefSeq" id="WP_145262079.1">
    <property type="nucleotide sequence ID" value="NZ_CP036316.1"/>
</dbReference>
<protein>
    <submittedName>
        <fullName evidence="3">FecR protein</fullName>
    </submittedName>
</protein>
<feature type="domain" description="FecR protein" evidence="2">
    <location>
        <begin position="152"/>
        <end position="235"/>
    </location>
</feature>
<dbReference type="InterPro" id="IPR012373">
    <property type="entry name" value="Ferrdict_sens_TM"/>
</dbReference>
<accession>A0A517T8K4</accession>
<feature type="transmembrane region" description="Helical" evidence="1">
    <location>
        <begin position="88"/>
        <end position="112"/>
    </location>
</feature>
<name>A0A517T8K4_9PLAN</name>
<keyword evidence="1" id="KW-0472">Membrane</keyword>
<dbReference type="EMBL" id="CP036316">
    <property type="protein sequence ID" value="QDT64696.1"/>
    <property type="molecule type" value="Genomic_DNA"/>
</dbReference>
<organism evidence="3 4">
    <name type="scientific">Calycomorphotria hydatis</name>
    <dbReference type="NCBI Taxonomy" id="2528027"/>
    <lineage>
        <taxon>Bacteria</taxon>
        <taxon>Pseudomonadati</taxon>
        <taxon>Planctomycetota</taxon>
        <taxon>Planctomycetia</taxon>
        <taxon>Planctomycetales</taxon>
        <taxon>Planctomycetaceae</taxon>
        <taxon>Calycomorphotria</taxon>
    </lineage>
</organism>
<dbReference type="Gene3D" id="2.60.120.1440">
    <property type="match status" value="1"/>
</dbReference>
<dbReference type="AlphaFoldDB" id="A0A517T8K4"/>
<evidence type="ECO:0000259" key="2">
    <source>
        <dbReference type="Pfam" id="PF04773"/>
    </source>
</evidence>
<evidence type="ECO:0000256" key="1">
    <source>
        <dbReference type="SAM" id="Phobius"/>
    </source>
</evidence>
<evidence type="ECO:0000313" key="3">
    <source>
        <dbReference type="EMBL" id="QDT64696.1"/>
    </source>
</evidence>
<reference evidence="3 4" key="1">
    <citation type="submission" date="2019-02" db="EMBL/GenBank/DDBJ databases">
        <title>Deep-cultivation of Planctomycetes and their phenomic and genomic characterization uncovers novel biology.</title>
        <authorList>
            <person name="Wiegand S."/>
            <person name="Jogler M."/>
            <person name="Boedeker C."/>
            <person name="Pinto D."/>
            <person name="Vollmers J."/>
            <person name="Rivas-Marin E."/>
            <person name="Kohn T."/>
            <person name="Peeters S.H."/>
            <person name="Heuer A."/>
            <person name="Rast P."/>
            <person name="Oberbeckmann S."/>
            <person name="Bunk B."/>
            <person name="Jeske O."/>
            <person name="Meyerdierks A."/>
            <person name="Storesund J.E."/>
            <person name="Kallscheuer N."/>
            <person name="Luecker S."/>
            <person name="Lage O.M."/>
            <person name="Pohl T."/>
            <person name="Merkel B.J."/>
            <person name="Hornburger P."/>
            <person name="Mueller R.-W."/>
            <person name="Bruemmer F."/>
            <person name="Labrenz M."/>
            <person name="Spormann A.M."/>
            <person name="Op den Camp H."/>
            <person name="Overmann J."/>
            <person name="Amann R."/>
            <person name="Jetten M.S.M."/>
            <person name="Mascher T."/>
            <person name="Medema M.H."/>
            <person name="Devos D.P."/>
            <person name="Kaster A.-K."/>
            <person name="Ovreas L."/>
            <person name="Rohde M."/>
            <person name="Galperin M.Y."/>
            <person name="Jogler C."/>
        </authorList>
    </citation>
    <scope>NUCLEOTIDE SEQUENCE [LARGE SCALE GENOMIC DNA]</scope>
    <source>
        <strain evidence="3 4">V22</strain>
    </source>
</reference>
<evidence type="ECO:0000313" key="4">
    <source>
        <dbReference type="Proteomes" id="UP000319976"/>
    </source>
</evidence>
<keyword evidence="4" id="KW-1185">Reference proteome</keyword>
<dbReference type="PANTHER" id="PTHR30273">
    <property type="entry name" value="PERIPLASMIC SIGNAL SENSOR AND SIGMA FACTOR ACTIVATOR FECR-RELATED"/>
    <property type="match status" value="1"/>
</dbReference>
<dbReference type="Proteomes" id="UP000319976">
    <property type="component" value="Chromosome"/>
</dbReference>
<dbReference type="Pfam" id="PF04773">
    <property type="entry name" value="FecR"/>
    <property type="match status" value="1"/>
</dbReference>
<dbReference type="KEGG" id="chya:V22_19370"/>
<keyword evidence="1" id="KW-0812">Transmembrane</keyword>
<proteinExistence type="predicted"/>